<name>A0A0C2WLN5_SERVB</name>
<dbReference type="EMBL" id="KN824300">
    <property type="protein sequence ID" value="KIM27228.1"/>
    <property type="molecule type" value="Genomic_DNA"/>
</dbReference>
<evidence type="ECO:0000256" key="2">
    <source>
        <dbReference type="SAM" id="Phobius"/>
    </source>
</evidence>
<dbReference type="InterPro" id="IPR045338">
    <property type="entry name" value="DUF6535"/>
</dbReference>
<feature type="domain" description="DUF6535" evidence="3">
    <location>
        <begin position="64"/>
        <end position="226"/>
    </location>
</feature>
<keyword evidence="2" id="KW-1133">Transmembrane helix</keyword>
<dbReference type="STRING" id="933852.A0A0C2WLN5"/>
<protein>
    <recommendedName>
        <fullName evidence="3">DUF6535 domain-containing protein</fullName>
    </recommendedName>
</protein>
<sequence length="588" mass="65992">MASERQIIGGILDLEKGKPRDVPNQQKTPPTEEKSHPSLRKQKALEAQADSPFSSHCREDAPIWAQYLEESEIEDKELAFIWNSSLDSLLVFAGLFAAILTAFLIESSKDLKEDPQEHLLTEILGTLRNVPNTNPFEPERSSLHVNGLWFTSLTLTLISALGGVLAKGWLAKYNPASRQAHANQACERHLRANRAREWQLAPLITGVPLLIQISLFLFFAGLIIQISDRPIRIWSTIVPLVGLAMVLYIFGTILPWISPACPFHTPISDFLPGVAAQSQYRDTTIAFQGPERGGGSWKSRIVTYLKTTRHYLEDIRRKPEKLEMQAQILSWVITNSTSGATIDEAIKAIAGSEPTKELQKALLEAGARETLHTRLQYSVKLAPGLPKLTINRPQLEPLLCALLQIERSLSVDTGIVDTLPYTSLLDDGQCLHRWDDFEPYLQRLAFSLRVHALVNCGRDDHDENWTLTVENLNRMTEEGSPPHIRRHLFFAALRGFLKGHKLLRRTCELVLSKQLFHADLRKEICAPGGFLDQNNGELSVSIILNEISERIAQLCGDDDPGSREIGSQMLLRCAKHGYATWPQGHFRN</sequence>
<feature type="region of interest" description="Disordered" evidence="1">
    <location>
        <begin position="1"/>
        <end position="56"/>
    </location>
</feature>
<dbReference type="HOGENOM" id="CLU_020036_0_0_1"/>
<accession>A0A0C2WLN5</accession>
<evidence type="ECO:0000313" key="5">
    <source>
        <dbReference type="Proteomes" id="UP000054097"/>
    </source>
</evidence>
<proteinExistence type="predicted"/>
<feature type="transmembrane region" description="Helical" evidence="2">
    <location>
        <begin position="200"/>
        <end position="224"/>
    </location>
</feature>
<evidence type="ECO:0000313" key="4">
    <source>
        <dbReference type="EMBL" id="KIM27228.1"/>
    </source>
</evidence>
<dbReference type="Pfam" id="PF20153">
    <property type="entry name" value="DUF6535"/>
    <property type="match status" value="1"/>
</dbReference>
<feature type="transmembrane region" description="Helical" evidence="2">
    <location>
        <begin position="236"/>
        <end position="257"/>
    </location>
</feature>
<reference evidence="5" key="2">
    <citation type="submission" date="2015-01" db="EMBL/GenBank/DDBJ databases">
        <title>Evolutionary Origins and Diversification of the Mycorrhizal Mutualists.</title>
        <authorList>
            <consortium name="DOE Joint Genome Institute"/>
            <consortium name="Mycorrhizal Genomics Consortium"/>
            <person name="Kohler A."/>
            <person name="Kuo A."/>
            <person name="Nagy L.G."/>
            <person name="Floudas D."/>
            <person name="Copeland A."/>
            <person name="Barry K.W."/>
            <person name="Cichocki N."/>
            <person name="Veneault-Fourrey C."/>
            <person name="LaButti K."/>
            <person name="Lindquist E.A."/>
            <person name="Lipzen A."/>
            <person name="Lundell T."/>
            <person name="Morin E."/>
            <person name="Murat C."/>
            <person name="Riley R."/>
            <person name="Ohm R."/>
            <person name="Sun H."/>
            <person name="Tunlid A."/>
            <person name="Henrissat B."/>
            <person name="Grigoriev I.V."/>
            <person name="Hibbett D.S."/>
            <person name="Martin F."/>
        </authorList>
    </citation>
    <scope>NUCLEOTIDE SEQUENCE [LARGE SCALE GENOMIC DNA]</scope>
    <source>
        <strain evidence="5">MAFF 305830</strain>
    </source>
</reference>
<organism evidence="4 5">
    <name type="scientific">Serendipita vermifera MAFF 305830</name>
    <dbReference type="NCBI Taxonomy" id="933852"/>
    <lineage>
        <taxon>Eukaryota</taxon>
        <taxon>Fungi</taxon>
        <taxon>Dikarya</taxon>
        <taxon>Basidiomycota</taxon>
        <taxon>Agaricomycotina</taxon>
        <taxon>Agaricomycetes</taxon>
        <taxon>Sebacinales</taxon>
        <taxon>Serendipitaceae</taxon>
        <taxon>Serendipita</taxon>
    </lineage>
</organism>
<evidence type="ECO:0000256" key="1">
    <source>
        <dbReference type="SAM" id="MobiDB-lite"/>
    </source>
</evidence>
<keyword evidence="2" id="KW-0472">Membrane</keyword>
<feature type="transmembrane region" description="Helical" evidence="2">
    <location>
        <begin position="88"/>
        <end position="105"/>
    </location>
</feature>
<keyword evidence="5" id="KW-1185">Reference proteome</keyword>
<dbReference type="OrthoDB" id="3221808at2759"/>
<feature type="transmembrane region" description="Helical" evidence="2">
    <location>
        <begin position="148"/>
        <end position="170"/>
    </location>
</feature>
<evidence type="ECO:0000259" key="3">
    <source>
        <dbReference type="Pfam" id="PF20153"/>
    </source>
</evidence>
<dbReference type="Proteomes" id="UP000054097">
    <property type="component" value="Unassembled WGS sequence"/>
</dbReference>
<keyword evidence="2" id="KW-0812">Transmembrane</keyword>
<reference evidence="4 5" key="1">
    <citation type="submission" date="2014-04" db="EMBL/GenBank/DDBJ databases">
        <authorList>
            <consortium name="DOE Joint Genome Institute"/>
            <person name="Kuo A."/>
            <person name="Zuccaro A."/>
            <person name="Kohler A."/>
            <person name="Nagy L.G."/>
            <person name="Floudas D."/>
            <person name="Copeland A."/>
            <person name="Barry K.W."/>
            <person name="Cichocki N."/>
            <person name="Veneault-Fourrey C."/>
            <person name="LaButti K."/>
            <person name="Lindquist E.A."/>
            <person name="Lipzen A."/>
            <person name="Lundell T."/>
            <person name="Morin E."/>
            <person name="Murat C."/>
            <person name="Sun H."/>
            <person name="Tunlid A."/>
            <person name="Henrissat B."/>
            <person name="Grigoriev I.V."/>
            <person name="Hibbett D.S."/>
            <person name="Martin F."/>
            <person name="Nordberg H.P."/>
            <person name="Cantor M.N."/>
            <person name="Hua S.X."/>
        </authorList>
    </citation>
    <scope>NUCLEOTIDE SEQUENCE [LARGE SCALE GENOMIC DNA]</scope>
    <source>
        <strain evidence="4 5">MAFF 305830</strain>
    </source>
</reference>
<gene>
    <name evidence="4" type="ORF">M408DRAFT_171114</name>
</gene>
<dbReference type="AlphaFoldDB" id="A0A0C2WLN5"/>